<name>A0ABW5UQ08_9BURK</name>
<organism evidence="1 2">
    <name type="scientific">Comamonas terrae</name>
    <dbReference type="NCBI Taxonomy" id="673548"/>
    <lineage>
        <taxon>Bacteria</taxon>
        <taxon>Pseudomonadati</taxon>
        <taxon>Pseudomonadota</taxon>
        <taxon>Betaproteobacteria</taxon>
        <taxon>Burkholderiales</taxon>
        <taxon>Comamonadaceae</taxon>
        <taxon>Comamonas</taxon>
    </lineage>
</organism>
<comment type="caution">
    <text evidence="1">The sequence shown here is derived from an EMBL/GenBank/DDBJ whole genome shotgun (WGS) entry which is preliminary data.</text>
</comment>
<accession>A0ABW5UQ08</accession>
<dbReference type="Proteomes" id="UP001597463">
    <property type="component" value="Unassembled WGS sequence"/>
</dbReference>
<sequence length="98" mass="11665">MPQRFALWSCNVQPWRHWLNVQTMWASDGGWRTGLRVSDVLAYMELAGVVVDERESLFQLLQECELEALTVYAEHWQEDEQERAREREREKLRSKQAG</sequence>
<dbReference type="RefSeq" id="WP_066482101.1">
    <property type="nucleotide sequence ID" value="NZ_JBHUMV010000007.1"/>
</dbReference>
<gene>
    <name evidence="1" type="ORF">ACFSW6_16480</name>
</gene>
<keyword evidence="2" id="KW-1185">Reference proteome</keyword>
<evidence type="ECO:0000313" key="2">
    <source>
        <dbReference type="Proteomes" id="UP001597463"/>
    </source>
</evidence>
<dbReference type="EMBL" id="JBHUMV010000007">
    <property type="protein sequence ID" value="MFD2755672.1"/>
    <property type="molecule type" value="Genomic_DNA"/>
</dbReference>
<protein>
    <submittedName>
        <fullName evidence="1">DUF1799 domain-containing protein</fullName>
    </submittedName>
</protein>
<proteinExistence type="predicted"/>
<reference evidence="2" key="1">
    <citation type="journal article" date="2019" name="Int. J. Syst. Evol. Microbiol.">
        <title>The Global Catalogue of Microorganisms (GCM) 10K type strain sequencing project: providing services to taxonomists for standard genome sequencing and annotation.</title>
        <authorList>
            <consortium name="The Broad Institute Genomics Platform"/>
            <consortium name="The Broad Institute Genome Sequencing Center for Infectious Disease"/>
            <person name="Wu L."/>
            <person name="Ma J."/>
        </authorList>
    </citation>
    <scope>NUCLEOTIDE SEQUENCE [LARGE SCALE GENOMIC DNA]</scope>
    <source>
        <strain evidence="2">TISTR 1906</strain>
    </source>
</reference>
<evidence type="ECO:0000313" key="1">
    <source>
        <dbReference type="EMBL" id="MFD2755672.1"/>
    </source>
</evidence>